<dbReference type="AlphaFoldDB" id="A0A318KM45"/>
<reference evidence="5 6" key="1">
    <citation type="submission" date="2018-05" db="EMBL/GenBank/DDBJ databases">
        <title>Genomic Encyclopedia of Type Strains, Phase IV (KMG-IV): sequencing the most valuable type-strain genomes for metagenomic binning, comparative biology and taxonomic classification.</title>
        <authorList>
            <person name="Goeker M."/>
        </authorList>
    </citation>
    <scope>NUCLEOTIDE SEQUENCE [LARGE SCALE GENOMIC DNA]</scope>
    <source>
        <strain evidence="5 6">JC118</strain>
    </source>
</reference>
<dbReference type="CDD" id="cd07377">
    <property type="entry name" value="WHTH_GntR"/>
    <property type="match status" value="1"/>
</dbReference>
<evidence type="ECO:0000256" key="2">
    <source>
        <dbReference type="ARBA" id="ARBA00023125"/>
    </source>
</evidence>
<dbReference type="InterPro" id="IPR036388">
    <property type="entry name" value="WH-like_DNA-bd_sf"/>
</dbReference>
<dbReference type="Gene3D" id="1.10.10.10">
    <property type="entry name" value="Winged helix-like DNA-binding domain superfamily/Winged helix DNA-binding domain"/>
    <property type="match status" value="1"/>
</dbReference>
<dbReference type="GO" id="GO:0003677">
    <property type="term" value="F:DNA binding"/>
    <property type="evidence" value="ECO:0007669"/>
    <property type="project" value="UniProtKB-KW"/>
</dbReference>
<dbReference type="SUPFAM" id="SSF46785">
    <property type="entry name" value="Winged helix' DNA-binding domain"/>
    <property type="match status" value="1"/>
</dbReference>
<protein>
    <submittedName>
        <fullName evidence="5">GntR family transcriptional regulator</fullName>
    </submittedName>
</protein>
<feature type="domain" description="HTH gntR-type" evidence="4">
    <location>
        <begin position="13"/>
        <end position="82"/>
    </location>
</feature>
<accession>A0A318KM45</accession>
<gene>
    <name evidence="5" type="ORF">DES51_10929</name>
</gene>
<dbReference type="Proteomes" id="UP000247612">
    <property type="component" value="Unassembled WGS sequence"/>
</dbReference>
<dbReference type="PROSITE" id="PS50949">
    <property type="entry name" value="HTH_GNTR"/>
    <property type="match status" value="1"/>
</dbReference>
<evidence type="ECO:0000256" key="3">
    <source>
        <dbReference type="ARBA" id="ARBA00023163"/>
    </source>
</evidence>
<evidence type="ECO:0000256" key="1">
    <source>
        <dbReference type="ARBA" id="ARBA00023015"/>
    </source>
</evidence>
<dbReference type="SMART" id="SM00345">
    <property type="entry name" value="HTH_GNTR"/>
    <property type="match status" value="1"/>
</dbReference>
<keyword evidence="6" id="KW-1185">Reference proteome</keyword>
<keyword evidence="3" id="KW-0804">Transcription</keyword>
<dbReference type="InterPro" id="IPR000524">
    <property type="entry name" value="Tscrpt_reg_HTH_GntR"/>
</dbReference>
<evidence type="ECO:0000313" key="5">
    <source>
        <dbReference type="EMBL" id="PXX77778.1"/>
    </source>
</evidence>
<dbReference type="STRING" id="1034346.GCA_000313565_02690"/>
<dbReference type="GO" id="GO:0003700">
    <property type="term" value="F:DNA-binding transcription factor activity"/>
    <property type="evidence" value="ECO:0007669"/>
    <property type="project" value="InterPro"/>
</dbReference>
<dbReference type="PANTHER" id="PTHR38445:SF9">
    <property type="entry name" value="HTH-TYPE TRANSCRIPTIONAL REPRESSOR YTRA"/>
    <property type="match status" value="1"/>
</dbReference>
<keyword evidence="2" id="KW-0238">DNA-binding</keyword>
<organism evidence="5 6">
    <name type="scientific">Dielma fastidiosa</name>
    <dbReference type="NCBI Taxonomy" id="1034346"/>
    <lineage>
        <taxon>Bacteria</taxon>
        <taxon>Bacillati</taxon>
        <taxon>Bacillota</taxon>
        <taxon>Erysipelotrichia</taxon>
        <taxon>Erysipelotrichales</taxon>
        <taxon>Erysipelotrichaceae</taxon>
        <taxon>Dielma</taxon>
    </lineage>
</organism>
<dbReference type="PANTHER" id="PTHR38445">
    <property type="entry name" value="HTH-TYPE TRANSCRIPTIONAL REPRESSOR YTRA"/>
    <property type="match status" value="1"/>
</dbReference>
<dbReference type="Pfam" id="PF00392">
    <property type="entry name" value="GntR"/>
    <property type="match status" value="1"/>
</dbReference>
<sequence length="124" mass="14568">MNPFIDIRLNHDLPVYQQLCLHIKRKILRGECTNYQELPSRREVAAQLSINPNTVQKAYRIMEEEGYLKTIANVKSVIIVNDALIEKIRRELVDQMLHDFVIQCLETGIDRETLIAMLNEHWHS</sequence>
<proteinExistence type="predicted"/>
<dbReference type="RefSeq" id="WP_022938974.1">
    <property type="nucleotide sequence ID" value="NZ_CABKRQ010000007.1"/>
</dbReference>
<dbReference type="InterPro" id="IPR036390">
    <property type="entry name" value="WH_DNA-bd_sf"/>
</dbReference>
<keyword evidence="1" id="KW-0805">Transcription regulation</keyword>
<comment type="caution">
    <text evidence="5">The sequence shown here is derived from an EMBL/GenBank/DDBJ whole genome shotgun (WGS) entry which is preliminary data.</text>
</comment>
<dbReference type="EMBL" id="QJKH01000009">
    <property type="protein sequence ID" value="PXX77778.1"/>
    <property type="molecule type" value="Genomic_DNA"/>
</dbReference>
<name>A0A318KM45_9FIRM</name>
<evidence type="ECO:0000313" key="6">
    <source>
        <dbReference type="Proteomes" id="UP000247612"/>
    </source>
</evidence>
<dbReference type="OrthoDB" id="9801546at2"/>
<evidence type="ECO:0000259" key="4">
    <source>
        <dbReference type="PROSITE" id="PS50949"/>
    </source>
</evidence>